<evidence type="ECO:0000313" key="2">
    <source>
        <dbReference type="EMBL" id="MCW3483460.1"/>
    </source>
</evidence>
<reference evidence="2 3" key="1">
    <citation type="submission" date="2022-10" db="EMBL/GenBank/DDBJ databases">
        <title>Chitinophaga nivalis PC15 sp. nov., isolated from Pyeongchang county, South Korea.</title>
        <authorList>
            <person name="Trinh H.N."/>
        </authorList>
    </citation>
    <scope>NUCLEOTIDE SEQUENCE [LARGE SCALE GENOMIC DNA]</scope>
    <source>
        <strain evidence="2 3">PC14</strain>
    </source>
</reference>
<keyword evidence="3" id="KW-1185">Reference proteome</keyword>
<sequence length="90" mass="9909">MKKVAILIFITAFGLLQACKDTFTDTGPISASSPDALPFYLLTLGNFQQPTAIPSAKSNLTLDKIPVSTEDVKDALFQLIQHHLNTYDRK</sequence>
<protein>
    <recommendedName>
        <fullName evidence="4">RagB/SusD family nutrient uptake outer membrane protein</fullName>
    </recommendedName>
</protein>
<dbReference type="RefSeq" id="WP_264728813.1">
    <property type="nucleotide sequence ID" value="NZ_JAPDNR010000001.1"/>
</dbReference>
<dbReference type="EMBL" id="JAPDNS010000001">
    <property type="protein sequence ID" value="MCW3483460.1"/>
    <property type="molecule type" value="Genomic_DNA"/>
</dbReference>
<name>A0ABT3II36_9BACT</name>
<gene>
    <name evidence="2" type="ORF">OL497_06130</name>
</gene>
<dbReference type="Proteomes" id="UP001207742">
    <property type="component" value="Unassembled WGS sequence"/>
</dbReference>
<evidence type="ECO:0008006" key="4">
    <source>
        <dbReference type="Google" id="ProtNLM"/>
    </source>
</evidence>
<evidence type="ECO:0000256" key="1">
    <source>
        <dbReference type="SAM" id="SignalP"/>
    </source>
</evidence>
<keyword evidence="1" id="KW-0732">Signal</keyword>
<feature type="chain" id="PRO_5045917058" description="RagB/SusD family nutrient uptake outer membrane protein" evidence="1">
    <location>
        <begin position="19"/>
        <end position="90"/>
    </location>
</feature>
<evidence type="ECO:0000313" key="3">
    <source>
        <dbReference type="Proteomes" id="UP001207742"/>
    </source>
</evidence>
<proteinExistence type="predicted"/>
<accession>A0ABT3II36</accession>
<feature type="signal peptide" evidence="1">
    <location>
        <begin position="1"/>
        <end position="18"/>
    </location>
</feature>
<comment type="caution">
    <text evidence="2">The sequence shown here is derived from an EMBL/GenBank/DDBJ whole genome shotgun (WGS) entry which is preliminary data.</text>
</comment>
<organism evidence="2 3">
    <name type="scientific">Chitinophaga nivalis</name>
    <dbReference type="NCBI Taxonomy" id="2991709"/>
    <lineage>
        <taxon>Bacteria</taxon>
        <taxon>Pseudomonadati</taxon>
        <taxon>Bacteroidota</taxon>
        <taxon>Chitinophagia</taxon>
        <taxon>Chitinophagales</taxon>
        <taxon>Chitinophagaceae</taxon>
        <taxon>Chitinophaga</taxon>
    </lineage>
</organism>
<dbReference type="PROSITE" id="PS51257">
    <property type="entry name" value="PROKAR_LIPOPROTEIN"/>
    <property type="match status" value="1"/>
</dbReference>